<dbReference type="PANTHER" id="PTHR31147">
    <property type="entry name" value="ACYL TRANSFERASE 4"/>
    <property type="match status" value="1"/>
</dbReference>
<evidence type="ECO:0000256" key="1">
    <source>
        <dbReference type="ARBA" id="ARBA00009861"/>
    </source>
</evidence>
<dbReference type="Pfam" id="PF02458">
    <property type="entry name" value="Transferase"/>
    <property type="match status" value="2"/>
</dbReference>
<dbReference type="Gene3D" id="3.30.559.10">
    <property type="entry name" value="Chloramphenicol acetyltransferase-like domain"/>
    <property type="match status" value="2"/>
</dbReference>
<dbReference type="InterPro" id="IPR023213">
    <property type="entry name" value="CAT-like_dom_sf"/>
</dbReference>
<dbReference type="InterPro" id="IPR050898">
    <property type="entry name" value="Plant_acyltransferase"/>
</dbReference>
<dbReference type="GO" id="GO:0016746">
    <property type="term" value="F:acyltransferase activity"/>
    <property type="evidence" value="ECO:0007669"/>
    <property type="project" value="UniProtKB-KW"/>
</dbReference>
<comment type="similarity">
    <text evidence="1">Belongs to the plant acyltransferase family.</text>
</comment>
<organism evidence="3 4">
    <name type="scientific">Canna indica</name>
    <name type="common">Indian-shot</name>
    <dbReference type="NCBI Taxonomy" id="4628"/>
    <lineage>
        <taxon>Eukaryota</taxon>
        <taxon>Viridiplantae</taxon>
        <taxon>Streptophyta</taxon>
        <taxon>Embryophyta</taxon>
        <taxon>Tracheophyta</taxon>
        <taxon>Spermatophyta</taxon>
        <taxon>Magnoliopsida</taxon>
        <taxon>Liliopsida</taxon>
        <taxon>Zingiberales</taxon>
        <taxon>Cannaceae</taxon>
        <taxon>Canna</taxon>
    </lineage>
</organism>
<dbReference type="AlphaFoldDB" id="A0AAQ3L692"/>
<dbReference type="Proteomes" id="UP001327560">
    <property type="component" value="Chromosome 9"/>
</dbReference>
<reference evidence="3 4" key="1">
    <citation type="submission" date="2023-10" db="EMBL/GenBank/DDBJ databases">
        <title>Chromosome-scale genome assembly provides insights into flower coloration mechanisms of Canna indica.</title>
        <authorList>
            <person name="Li C."/>
        </authorList>
    </citation>
    <scope>NUCLEOTIDE SEQUENCE [LARGE SCALE GENOMIC DNA]</scope>
    <source>
        <tissue evidence="3">Flower</tissue>
    </source>
</reference>
<sequence>MNREKKKKKKKKKKSILRSIMAAGKREEDYPEVFTTKRLTVYPTTSPPTCSRLIHLSSLDRKCPALMYLVFFYRSPPPPSLFSCLKRGLEDTISTWYPAAGRLCVTPPGNKLNLACTNAGALFLEAATRAKISDLGDDLSQHNDFYRRLVFRPPADAALADVPLVAAQVTRFACGGYAIGVGTNHALFDGSSNYSFLSAWAAKTAAATLAVGRRGEGSRVELFEPVHERGRLLLLGSEHVVVVQNPQVIARMSKSSTCAGRRQEGEGSGGDGMRTMRRFMALDHLHQLIKQVAELGSSSTSTGENDLVLRTFGVGRGAVSRLKSKAAASDAAACCSSFEVVAAHLWKARTRALNIPNERMVCLQFAVDARTRMHPPLPKSFTGNAYVLSSVACTAAELQQHSLAAVVDKIKEAKRAVTHDYVASYVAALDAAPPPQQVALPPLPELTMVSDWTKTPYHKIDFGAGEAACVTPLATPLPQVAYFMQSPREAGRVDVRIGLPQRSLQAFSHYFLSEL</sequence>
<dbReference type="EMBL" id="CP136898">
    <property type="protein sequence ID" value="WOL19388.1"/>
    <property type="molecule type" value="Genomic_DNA"/>
</dbReference>
<keyword evidence="4" id="KW-1185">Reference proteome</keyword>
<proteinExistence type="inferred from homology"/>
<dbReference type="PANTHER" id="PTHR31147:SF33">
    <property type="entry name" value="N-HYDROXYCINNAMOYL_BENZOYLTRANSFERASE, PUTATIVE-RELATED"/>
    <property type="match status" value="1"/>
</dbReference>
<evidence type="ECO:0000256" key="2">
    <source>
        <dbReference type="SAM" id="MobiDB-lite"/>
    </source>
</evidence>
<keyword evidence="3" id="KW-0808">Transferase</keyword>
<gene>
    <name evidence="3" type="ORF">Cni_G28186</name>
</gene>
<evidence type="ECO:0000313" key="4">
    <source>
        <dbReference type="Proteomes" id="UP001327560"/>
    </source>
</evidence>
<keyword evidence="3" id="KW-0012">Acyltransferase</keyword>
<name>A0AAQ3L692_9LILI</name>
<protein>
    <submittedName>
        <fullName evidence="3">Brassinosteroid-related acyltransferase 1</fullName>
    </submittedName>
</protein>
<feature type="region of interest" description="Disordered" evidence="2">
    <location>
        <begin position="254"/>
        <end position="273"/>
    </location>
</feature>
<accession>A0AAQ3L692</accession>
<evidence type="ECO:0000313" key="3">
    <source>
        <dbReference type="EMBL" id="WOL19388.1"/>
    </source>
</evidence>